<feature type="domain" description="Response regulatory" evidence="12">
    <location>
        <begin position="645"/>
        <end position="761"/>
    </location>
</feature>
<dbReference type="InterPro" id="IPR011006">
    <property type="entry name" value="CheY-like_superfamily"/>
</dbReference>
<dbReference type="RefSeq" id="WP_073630290.1">
    <property type="nucleotide sequence ID" value="NZ_FRXO01000006.1"/>
</dbReference>
<evidence type="ECO:0000256" key="4">
    <source>
        <dbReference type="ARBA" id="ARBA00022679"/>
    </source>
</evidence>
<dbReference type="PROSITE" id="PS50110">
    <property type="entry name" value="RESPONSE_REGULATORY"/>
    <property type="match status" value="2"/>
</dbReference>
<proteinExistence type="predicted"/>
<dbReference type="CDD" id="cd16919">
    <property type="entry name" value="HATPase_CckA-like"/>
    <property type="match status" value="1"/>
</dbReference>
<dbReference type="Pfam" id="PF13185">
    <property type="entry name" value="GAF_2"/>
    <property type="match status" value="1"/>
</dbReference>
<evidence type="ECO:0000256" key="1">
    <source>
        <dbReference type="ARBA" id="ARBA00000085"/>
    </source>
</evidence>
<evidence type="ECO:0000256" key="6">
    <source>
        <dbReference type="ARBA" id="ARBA00022777"/>
    </source>
</evidence>
<keyword evidence="10" id="KW-0175">Coiled coil</keyword>
<feature type="domain" description="Response regulatory" evidence="12">
    <location>
        <begin position="1385"/>
        <end position="1500"/>
    </location>
</feature>
<organism evidence="13 14">
    <name type="scientific">Pseudoxanthobacter soli DSM 19599</name>
    <dbReference type="NCBI Taxonomy" id="1123029"/>
    <lineage>
        <taxon>Bacteria</taxon>
        <taxon>Pseudomonadati</taxon>
        <taxon>Pseudomonadota</taxon>
        <taxon>Alphaproteobacteria</taxon>
        <taxon>Hyphomicrobiales</taxon>
        <taxon>Segnochrobactraceae</taxon>
        <taxon>Pseudoxanthobacter</taxon>
    </lineage>
</organism>
<dbReference type="CDD" id="cd00130">
    <property type="entry name" value="PAS"/>
    <property type="match status" value="1"/>
</dbReference>
<dbReference type="CDD" id="cd17574">
    <property type="entry name" value="REC_OmpR"/>
    <property type="match status" value="1"/>
</dbReference>
<dbReference type="EMBL" id="FRXO01000006">
    <property type="protein sequence ID" value="SHO66439.1"/>
    <property type="molecule type" value="Genomic_DNA"/>
</dbReference>
<dbReference type="InterPro" id="IPR003018">
    <property type="entry name" value="GAF"/>
</dbReference>
<dbReference type="Pfam" id="PF08447">
    <property type="entry name" value="PAS_3"/>
    <property type="match status" value="1"/>
</dbReference>
<keyword evidence="14" id="KW-1185">Reference proteome</keyword>
<dbReference type="SMART" id="SM00065">
    <property type="entry name" value="GAF"/>
    <property type="match status" value="2"/>
</dbReference>
<evidence type="ECO:0000256" key="5">
    <source>
        <dbReference type="ARBA" id="ARBA00022741"/>
    </source>
</evidence>
<feature type="coiled-coil region" evidence="10">
    <location>
        <begin position="328"/>
        <end position="355"/>
    </location>
</feature>
<gene>
    <name evidence="13" type="ORF">SAMN02745172_03098</name>
</gene>
<dbReference type="InterPro" id="IPR004358">
    <property type="entry name" value="Sig_transdc_His_kin-like_C"/>
</dbReference>
<dbReference type="SUPFAM" id="SSF47384">
    <property type="entry name" value="Homodimeric domain of signal transducing histidine kinase"/>
    <property type="match status" value="2"/>
</dbReference>
<dbReference type="STRING" id="1123029.SAMN02745172_03098"/>
<dbReference type="Gene3D" id="2.10.70.100">
    <property type="match status" value="1"/>
</dbReference>
<dbReference type="SUPFAM" id="SSF55874">
    <property type="entry name" value="ATPase domain of HSP90 chaperone/DNA topoisomerase II/histidine kinase"/>
    <property type="match status" value="2"/>
</dbReference>
<keyword evidence="8" id="KW-0902">Two-component regulatory system</keyword>
<protein>
    <recommendedName>
        <fullName evidence="2">histidine kinase</fullName>
        <ecNumber evidence="2">2.7.13.3</ecNumber>
    </recommendedName>
</protein>
<dbReference type="PROSITE" id="PS50109">
    <property type="entry name" value="HIS_KIN"/>
    <property type="match status" value="2"/>
</dbReference>
<dbReference type="InterPro" id="IPR003594">
    <property type="entry name" value="HATPase_dom"/>
</dbReference>
<dbReference type="SMART" id="SM00448">
    <property type="entry name" value="REC"/>
    <property type="match status" value="2"/>
</dbReference>
<dbReference type="Pfam" id="PF00072">
    <property type="entry name" value="Response_reg"/>
    <property type="match status" value="2"/>
</dbReference>
<dbReference type="SMART" id="SM00387">
    <property type="entry name" value="HATPase_c"/>
    <property type="match status" value="2"/>
</dbReference>
<keyword evidence="4" id="KW-0808">Transferase</keyword>
<feature type="modified residue" description="4-aspartylphosphate" evidence="9">
    <location>
        <position position="1435"/>
    </location>
</feature>
<dbReference type="Gene3D" id="3.30.565.10">
    <property type="entry name" value="Histidine kinase-like ATPase, C-terminal domain"/>
    <property type="match status" value="2"/>
</dbReference>
<dbReference type="PANTHER" id="PTHR43547">
    <property type="entry name" value="TWO-COMPONENT HISTIDINE KINASE"/>
    <property type="match status" value="1"/>
</dbReference>
<evidence type="ECO:0000256" key="3">
    <source>
        <dbReference type="ARBA" id="ARBA00022553"/>
    </source>
</evidence>
<dbReference type="Pfam" id="PF00512">
    <property type="entry name" value="HisKA"/>
    <property type="match status" value="2"/>
</dbReference>
<evidence type="ECO:0000256" key="8">
    <source>
        <dbReference type="ARBA" id="ARBA00023012"/>
    </source>
</evidence>
<dbReference type="PANTHER" id="PTHR43547:SF2">
    <property type="entry name" value="HYBRID SIGNAL TRANSDUCTION HISTIDINE KINASE C"/>
    <property type="match status" value="1"/>
</dbReference>
<dbReference type="GO" id="GO:0005524">
    <property type="term" value="F:ATP binding"/>
    <property type="evidence" value="ECO:0007669"/>
    <property type="project" value="UniProtKB-KW"/>
</dbReference>
<dbReference type="SUPFAM" id="SSF55785">
    <property type="entry name" value="PYP-like sensor domain (PAS domain)"/>
    <property type="match status" value="2"/>
</dbReference>
<dbReference type="Proteomes" id="UP000186406">
    <property type="component" value="Unassembled WGS sequence"/>
</dbReference>
<evidence type="ECO:0000256" key="7">
    <source>
        <dbReference type="ARBA" id="ARBA00022840"/>
    </source>
</evidence>
<dbReference type="InterPro" id="IPR029016">
    <property type="entry name" value="GAF-like_dom_sf"/>
</dbReference>
<dbReference type="InterPro" id="IPR000014">
    <property type="entry name" value="PAS"/>
</dbReference>
<dbReference type="InterPro" id="IPR001789">
    <property type="entry name" value="Sig_transdc_resp-reg_receiver"/>
</dbReference>
<dbReference type="InterPro" id="IPR036890">
    <property type="entry name" value="HATPase_C_sf"/>
</dbReference>
<evidence type="ECO:0000313" key="13">
    <source>
        <dbReference type="EMBL" id="SHO66439.1"/>
    </source>
</evidence>
<dbReference type="CDD" id="cd00082">
    <property type="entry name" value="HisKA"/>
    <property type="match status" value="2"/>
</dbReference>
<comment type="catalytic activity">
    <reaction evidence="1">
        <text>ATP + protein L-histidine = ADP + protein N-phospho-L-histidine.</text>
        <dbReference type="EC" id="2.7.13.3"/>
    </reaction>
</comment>
<feature type="domain" description="Histidine kinase" evidence="11">
    <location>
        <begin position="361"/>
        <end position="579"/>
    </location>
</feature>
<feature type="domain" description="Histidine kinase" evidence="11">
    <location>
        <begin position="1139"/>
        <end position="1363"/>
    </location>
</feature>
<sequence>MSESRLSETDHPAVPRFLAGGGEMGALIRDYDWANGPLGNPEFWPQSLRTAVRIMLTSRQPIWIGWGEELIYLYNDAYKSIIGGKHPWALGKPTAEVWREIWPDIGPMLNTAMGGIEGTYVEEQLLIMERHGYAEETYYTFSYSPIPDDDGDPGGIICANTDDTQRVIGERQLKLLSELAAHTADVRSWRETCQRSATALATDPYDLTFSLLYMMSPNEDAAVLAASHGVPAGHPAAPATLPADGTSPWPIAEVLRTHEPVVVADIAGLFGGAAPTGAWERATTVAAVLPVPQSGETGRAGILVVGLNPYRLFDEAYRGFLGLAAGQIGAAVANADAYEEERRRAEALAELDRAKTAFFSNVSHEFRTPLTLMLGPLEELLSVDGSVEDMRTQAELAHRNGTRLLRLVNSLLDFSRIEAGRIRATYVPTDLARFSAEIASSFRSAIERAGMKLDLKCAPLPEAVYVDREMWEKVLLNLLSNAFKFTLDGEISVSVAPSDDRRWATIEVRDTGIGIAEHEIPKLFERFHRIEGVQGRSYEGSGIGLALVHELVKLHGGRIAVESTPGVGTAFTVALPFGREHLSPEHVRAGLSEEADVVRAHEFVEEALRWLPDGGPGLQVDGDLSVSGLGAIAAQAPAAQPAGKRVLLADDNADMRGYVSRLLQSQGYLVDMAGDGEAAFSAARARKPDLVLTDVMMPRLDGFGLLKRIRSDPSLAEVPILMLSARAGEEAKVEGLEAGADDYLIKPFAARELLARVHSNIQMAEVRREANRAVFRSEQRYLMTQDRLSLALSTGRVAVFEWDVDSDRIAFQGPLVEVFGVAAPEAEIGLPRGEFLHALDPRDKDRVLARLDRSVETGEPYEAEYRVHGSGEERIVIARGRVESDDKGHKRMVGIVIDVTEEKAASVALMEQTRALQILVRAAAAISGDLDQNRLVQTIADAAVEITGAECGAFFYNLADAEGSRYRLSALSGASAEVFASFPMPSDTHLFAQAFGGAAAVRSPDITTDPDFSRLAQYQDLLQGSPRIRSYLAVPVRSRTGEVLGGLFFGHSDAGVFDDVAEDRVLGLASQAAIALDNAQLFQAADHELRQRRRAEAELQVLNAHLEDRVAQEVAKRAIAEDALRQAQKMEAVGQLTGGVAHDFNNLLTVIIGGLDTIKRSRPGDDARVARAADMALQGAQRAANLTGRLLAFSRRQPLEPRPLDLNLLVREMTELLHRTLGEPIELEGVLSPRLWTVEADQNQLENAVLNLAVNARDAMPEGGRLTIETANTALDEGYTAVDTEVIPGQYVMLAVSDTGMGMSRETLGRVFEPFFTTKETGRGTGLGLSMVYGFVKQSGGHVTVYSEEGQGTTVKLYFPRYMGKADVRAGAPEPAVPASSAGEVILVVEDNDDVRAYSTMVLSELGYAVIEAPDADAALDILKSDRKIDLLFTDVVLPGKTGRVLADAAVGLRPGLKVLFTTGYSRNAIVHQGRLDAGVHLISKPFTFEQLAMRVRDILDRG</sequence>
<dbReference type="InterPro" id="IPR036097">
    <property type="entry name" value="HisK_dim/P_sf"/>
</dbReference>
<keyword evidence="7" id="KW-0067">ATP-binding</keyword>
<dbReference type="InterPro" id="IPR013655">
    <property type="entry name" value="PAS_fold_3"/>
</dbReference>
<evidence type="ECO:0000256" key="10">
    <source>
        <dbReference type="SAM" id="Coils"/>
    </source>
</evidence>
<dbReference type="CDD" id="cd16922">
    <property type="entry name" value="HATPase_EvgS-ArcB-TorS-like"/>
    <property type="match status" value="1"/>
</dbReference>
<evidence type="ECO:0000259" key="12">
    <source>
        <dbReference type="PROSITE" id="PS50110"/>
    </source>
</evidence>
<dbReference type="Gene3D" id="3.30.450.40">
    <property type="match status" value="2"/>
</dbReference>
<evidence type="ECO:0000259" key="11">
    <source>
        <dbReference type="PROSITE" id="PS50109"/>
    </source>
</evidence>
<name>A0A1M7ZNP7_9HYPH</name>
<keyword evidence="3 9" id="KW-0597">Phosphoprotein</keyword>
<evidence type="ECO:0000256" key="2">
    <source>
        <dbReference type="ARBA" id="ARBA00012438"/>
    </source>
</evidence>
<reference evidence="13 14" key="1">
    <citation type="submission" date="2016-12" db="EMBL/GenBank/DDBJ databases">
        <authorList>
            <person name="Song W.-J."/>
            <person name="Kurnit D.M."/>
        </authorList>
    </citation>
    <scope>NUCLEOTIDE SEQUENCE [LARGE SCALE GENOMIC DNA]</scope>
    <source>
        <strain evidence="13 14">DSM 19599</strain>
    </source>
</reference>
<dbReference type="Gene3D" id="3.30.450.20">
    <property type="entry name" value="PAS domain"/>
    <property type="match status" value="2"/>
</dbReference>
<dbReference type="EC" id="2.7.13.3" evidence="2"/>
<dbReference type="Pfam" id="PF02518">
    <property type="entry name" value="HATPase_c"/>
    <property type="match status" value="2"/>
</dbReference>
<evidence type="ECO:0000256" key="9">
    <source>
        <dbReference type="PROSITE-ProRule" id="PRU00169"/>
    </source>
</evidence>
<dbReference type="GO" id="GO:0000155">
    <property type="term" value="F:phosphorelay sensor kinase activity"/>
    <property type="evidence" value="ECO:0007669"/>
    <property type="project" value="InterPro"/>
</dbReference>
<dbReference type="SUPFAM" id="SSF55781">
    <property type="entry name" value="GAF domain-like"/>
    <property type="match status" value="2"/>
</dbReference>
<dbReference type="InterPro" id="IPR003661">
    <property type="entry name" value="HisK_dim/P_dom"/>
</dbReference>
<dbReference type="SUPFAM" id="SSF52172">
    <property type="entry name" value="CheY-like"/>
    <property type="match status" value="2"/>
</dbReference>
<keyword evidence="5" id="KW-0547">Nucleotide-binding</keyword>
<dbReference type="FunFam" id="3.30.565.10:FF:000037">
    <property type="entry name" value="Hybrid sensor histidine kinase/response regulator"/>
    <property type="match status" value="1"/>
</dbReference>
<dbReference type="InterPro" id="IPR005467">
    <property type="entry name" value="His_kinase_dom"/>
</dbReference>
<dbReference type="Gene3D" id="1.10.287.130">
    <property type="match status" value="2"/>
</dbReference>
<dbReference type="SMART" id="SM00388">
    <property type="entry name" value="HisKA"/>
    <property type="match status" value="2"/>
</dbReference>
<keyword evidence="6" id="KW-0418">Kinase</keyword>
<dbReference type="PRINTS" id="PR00344">
    <property type="entry name" value="BCTRLSENSOR"/>
</dbReference>
<feature type="modified residue" description="4-aspartylphosphate" evidence="9">
    <location>
        <position position="694"/>
    </location>
</feature>
<accession>A0A1M7ZNP7</accession>
<dbReference type="InterPro" id="IPR035965">
    <property type="entry name" value="PAS-like_dom_sf"/>
</dbReference>
<dbReference type="OrthoDB" id="9796100at2"/>
<dbReference type="FunFam" id="1.10.287.130:FF:000045">
    <property type="entry name" value="Two-component system sensor histidine kinase/response regulator"/>
    <property type="match status" value="1"/>
</dbReference>
<evidence type="ECO:0000313" key="14">
    <source>
        <dbReference type="Proteomes" id="UP000186406"/>
    </source>
</evidence>
<dbReference type="Gene3D" id="3.40.50.2300">
    <property type="match status" value="2"/>
</dbReference>